<evidence type="ECO:0000313" key="3">
    <source>
        <dbReference type="EMBL" id="QDY86918.1"/>
    </source>
</evidence>
<evidence type="ECO:0000256" key="1">
    <source>
        <dbReference type="SAM" id="Phobius"/>
    </source>
</evidence>
<dbReference type="KEGG" id="mans:FRW55_01940"/>
<organism evidence="3 4">
    <name type="scientific">Mycoplasma anserisalpingitidis</name>
    <dbReference type="NCBI Taxonomy" id="519450"/>
    <lineage>
        <taxon>Bacteria</taxon>
        <taxon>Bacillati</taxon>
        <taxon>Mycoplasmatota</taxon>
        <taxon>Mollicutes</taxon>
        <taxon>Mycoplasmataceae</taxon>
        <taxon>Mycoplasma</taxon>
    </lineage>
</organism>
<feature type="domain" description="Transglutaminase-like" evidence="2">
    <location>
        <begin position="774"/>
        <end position="839"/>
    </location>
</feature>
<dbReference type="AlphaFoldDB" id="A0A5B8JZW7"/>
<reference evidence="3 4" key="1">
    <citation type="journal article" date="2019" name="Microbiol. Resour. Announc.">
        <title>Complete Genome Sequences of Three Mycoplasma anserisalpingitis (Mycoplasma sp. 1220) Strains.</title>
        <authorList>
            <person name="Grozner D."/>
            <person name="Forro B."/>
            <person name="Kovacs A.B."/>
            <person name="Marton S."/>
            <person name="Banyai K."/>
            <person name="Kreizinger Z."/>
            <person name="Sulyok K.M."/>
            <person name="Gyuranecz M."/>
        </authorList>
    </citation>
    <scope>NUCLEOTIDE SEQUENCE [LARGE SCALE GENOMIC DNA]</scope>
    <source>
        <strain evidence="3 4">ATCC:BAA-2147</strain>
    </source>
</reference>
<evidence type="ECO:0000313" key="4">
    <source>
        <dbReference type="Proteomes" id="UP000318927"/>
    </source>
</evidence>
<protein>
    <recommendedName>
        <fullName evidence="2">Transglutaminase-like domain-containing protein</fullName>
    </recommendedName>
</protein>
<dbReference type="SMART" id="SM00460">
    <property type="entry name" value="TGc"/>
    <property type="match status" value="1"/>
</dbReference>
<dbReference type="SUPFAM" id="SSF54001">
    <property type="entry name" value="Cysteine proteinases"/>
    <property type="match status" value="1"/>
</dbReference>
<name>A0A5B8JZW7_9MOLU</name>
<gene>
    <name evidence="3" type="ORF">FRW55_01940</name>
</gene>
<keyword evidence="4" id="KW-1185">Reference proteome</keyword>
<keyword evidence="1" id="KW-0812">Transmembrane</keyword>
<sequence>MRIFARTKIKKNYIEFINILNLIDKTKFINDKKIDIEKFDNVLLLINKNKKKINIDLFIQSMDLLLILNSLGYLDINLFKFKILIDYSFTKLQKTINKNTQSDKLKKKINEFNFLVNSVLLFKEEKEYKEYCKIVDQTIKAFNNLLKSNINLSSKKISKKTKLILIITGSISGFIAVSSAVIIPTTLHILNKDESKENKTVPWTELQPSIKVKYNLYKLKNIPWSFHNRINDNITNKTEEKLNILDEQFAINSDLNVKWVQISKYYDESSLDLRENYKRKLENLFNSKKDIDTLIIQVNNLNDEYKNNIEKHNEEIYLYFNQYIKPIDNSLSKVIKANEVYDRSFDIIIENIIKKFNYNFINNFDIYDKTSFAHLKIFYSDLNTFIDKINEHFLDIKDLKLRYIPTEENIEEIVKIFDEFKNNKNNNFDIYITKTIQNYIDYFSKGNFFPLIVERLTYFKNNFDFGIKEHTMQWFITKDKNFTLSPGNAENIEWRLPYMRNSRYGLIKLNSEYIISWLKNYDEWLWVINDEEKIGEINLENVKAFNHYKDFKNEFIANEFKNYENFNINVSDWKYKVDNKIILNNLYNELLKIYNANSFEINDWNSEINFNDNPYIPINFDFNLYRKYINNTIKQVEYTRTIIYDLLTEQPNFFSNFYQLPLYTLKVNNQYFSKEKNEDDTFDFPYINKLFLDNDGWIEEKYNENRKNIIDQLILWRKNWETLLSKYISKNWNKKQIILALSFYITSNVMYMYNNIPFSFNTDGNNFYNPASLFETDRTLKCYGYSQNLSLALTLLNIPVRIISGYIFDDIQNPLVSSGGHAWNEVFIDNKWVSVDLTFADYQESWSNFNSELNLEEIFLNRDSGSRTMFRLKYISYITTIIKYLNKDENGNYVHNYIELPTHYSTNPETELKWENMLPLLRQQYKTNQY</sequence>
<proteinExistence type="predicted"/>
<dbReference type="InterPro" id="IPR002931">
    <property type="entry name" value="Transglutaminase-like"/>
</dbReference>
<dbReference type="RefSeq" id="WP_146368506.1">
    <property type="nucleotide sequence ID" value="NZ_CP042295.1"/>
</dbReference>
<evidence type="ECO:0000259" key="2">
    <source>
        <dbReference type="SMART" id="SM00460"/>
    </source>
</evidence>
<feature type="transmembrane region" description="Helical" evidence="1">
    <location>
        <begin position="163"/>
        <end position="183"/>
    </location>
</feature>
<accession>A0A5B8JZW7</accession>
<keyword evidence="1" id="KW-0472">Membrane</keyword>
<dbReference type="Proteomes" id="UP000318927">
    <property type="component" value="Chromosome"/>
</dbReference>
<keyword evidence="1" id="KW-1133">Transmembrane helix</keyword>
<dbReference type="Gene3D" id="3.10.620.30">
    <property type="match status" value="1"/>
</dbReference>
<dbReference type="EMBL" id="CP042295">
    <property type="protein sequence ID" value="QDY86918.1"/>
    <property type="molecule type" value="Genomic_DNA"/>
</dbReference>
<dbReference type="Pfam" id="PF01841">
    <property type="entry name" value="Transglut_core"/>
    <property type="match status" value="1"/>
</dbReference>
<dbReference type="InterPro" id="IPR038765">
    <property type="entry name" value="Papain-like_cys_pep_sf"/>
</dbReference>
<dbReference type="OrthoDB" id="401436at2"/>